<evidence type="ECO:0000313" key="7">
    <source>
        <dbReference type="Proteomes" id="UP000614741"/>
    </source>
</evidence>
<proteinExistence type="predicted"/>
<evidence type="ECO:0000259" key="5">
    <source>
        <dbReference type="Pfam" id="PF13439"/>
    </source>
</evidence>
<gene>
    <name evidence="6" type="ORF">Cph01nite_09280</name>
</gene>
<dbReference type="SUPFAM" id="SSF53756">
    <property type="entry name" value="UDP-Glycosyltransferase/glycogen phosphorylase"/>
    <property type="match status" value="1"/>
</dbReference>
<keyword evidence="2" id="KW-0328">Glycosyltransferase</keyword>
<accession>A0ABQ4DII8</accession>
<dbReference type="PANTHER" id="PTHR45947:SF3">
    <property type="entry name" value="SULFOQUINOVOSYL TRANSFERASE SQD2"/>
    <property type="match status" value="1"/>
</dbReference>
<sequence length="354" mass="37438">MTVLDPPTRVNHVSETVSTVQGHGVHTAFCDLVAAHTDLGLEVGVNEDWRDGVLHVHTLGPASLRRLVRHRGLRVVSAHVTPGSLRGSLVGVQLYAPAFAAYVRAFYNAAHVVIAVSAAAADELRALGVRTPVEVVPNAVGAEPFLSTPARRAAARADLGFGDAFTVLGVGQLQPRKGIEEFAQCARAMPDARFVWVGARQFGALSAGRAEMGHLETSAPSNLHFTGQLPRSGVAAHCRGADAFLFPSRHETFGMAPVEAAFAGLPLVLSDLPVFSEVFGSSQAYLRAGDVPGYVAHLRALQTDPELRQRLGARAAAAVARYEGLQVADRIAGLYRTWSAHRVGTGTTAPLSTV</sequence>
<feature type="domain" description="Glycosyl transferase family 1" evidence="4">
    <location>
        <begin position="156"/>
        <end position="315"/>
    </location>
</feature>
<protein>
    <recommendedName>
        <fullName evidence="1">D-inositol 3-phosphate glycosyltransferase</fullName>
    </recommendedName>
</protein>
<dbReference type="InterPro" id="IPR001296">
    <property type="entry name" value="Glyco_trans_1"/>
</dbReference>
<reference evidence="6 7" key="1">
    <citation type="submission" date="2021-01" db="EMBL/GenBank/DDBJ databases">
        <title>Whole genome shotgun sequence of Cellulomonas phragmiteti NBRC 110785.</title>
        <authorList>
            <person name="Komaki H."/>
            <person name="Tamura T."/>
        </authorList>
    </citation>
    <scope>NUCLEOTIDE SEQUENCE [LARGE SCALE GENOMIC DNA]</scope>
    <source>
        <strain evidence="6 7">NBRC 110785</strain>
    </source>
</reference>
<name>A0ABQ4DII8_9CELL</name>
<dbReference type="Proteomes" id="UP000614741">
    <property type="component" value="Unassembled WGS sequence"/>
</dbReference>
<dbReference type="InterPro" id="IPR028098">
    <property type="entry name" value="Glyco_trans_4-like_N"/>
</dbReference>
<dbReference type="Pfam" id="PF13439">
    <property type="entry name" value="Glyco_transf_4"/>
    <property type="match status" value="1"/>
</dbReference>
<keyword evidence="7" id="KW-1185">Reference proteome</keyword>
<dbReference type="PANTHER" id="PTHR45947">
    <property type="entry name" value="SULFOQUINOVOSYL TRANSFERASE SQD2"/>
    <property type="match status" value="1"/>
</dbReference>
<feature type="domain" description="Glycosyltransferase subfamily 4-like N-terminal" evidence="5">
    <location>
        <begin position="53"/>
        <end position="140"/>
    </location>
</feature>
<dbReference type="Gene3D" id="3.40.50.2000">
    <property type="entry name" value="Glycogen Phosphorylase B"/>
    <property type="match status" value="2"/>
</dbReference>
<evidence type="ECO:0000256" key="1">
    <source>
        <dbReference type="ARBA" id="ARBA00021292"/>
    </source>
</evidence>
<evidence type="ECO:0000313" key="6">
    <source>
        <dbReference type="EMBL" id="GIG39166.1"/>
    </source>
</evidence>
<dbReference type="InterPro" id="IPR050194">
    <property type="entry name" value="Glycosyltransferase_grp1"/>
</dbReference>
<dbReference type="GO" id="GO:0016740">
    <property type="term" value="F:transferase activity"/>
    <property type="evidence" value="ECO:0007669"/>
    <property type="project" value="UniProtKB-KW"/>
</dbReference>
<dbReference type="Pfam" id="PF00534">
    <property type="entry name" value="Glycos_transf_1"/>
    <property type="match status" value="1"/>
</dbReference>
<keyword evidence="3 6" id="KW-0808">Transferase</keyword>
<evidence type="ECO:0000259" key="4">
    <source>
        <dbReference type="Pfam" id="PF00534"/>
    </source>
</evidence>
<dbReference type="RefSeq" id="WP_203671615.1">
    <property type="nucleotide sequence ID" value="NZ_BONP01000004.1"/>
</dbReference>
<evidence type="ECO:0000256" key="2">
    <source>
        <dbReference type="ARBA" id="ARBA00022676"/>
    </source>
</evidence>
<dbReference type="CDD" id="cd03801">
    <property type="entry name" value="GT4_PimA-like"/>
    <property type="match status" value="1"/>
</dbReference>
<comment type="caution">
    <text evidence="6">The sequence shown here is derived from an EMBL/GenBank/DDBJ whole genome shotgun (WGS) entry which is preliminary data.</text>
</comment>
<evidence type="ECO:0000256" key="3">
    <source>
        <dbReference type="ARBA" id="ARBA00022679"/>
    </source>
</evidence>
<dbReference type="EMBL" id="BONP01000004">
    <property type="protein sequence ID" value="GIG39166.1"/>
    <property type="molecule type" value="Genomic_DNA"/>
</dbReference>
<organism evidence="6 7">
    <name type="scientific">Cellulomonas phragmiteti</name>
    <dbReference type="NCBI Taxonomy" id="478780"/>
    <lineage>
        <taxon>Bacteria</taxon>
        <taxon>Bacillati</taxon>
        <taxon>Actinomycetota</taxon>
        <taxon>Actinomycetes</taxon>
        <taxon>Micrococcales</taxon>
        <taxon>Cellulomonadaceae</taxon>
        <taxon>Cellulomonas</taxon>
    </lineage>
</organism>